<reference evidence="2" key="2">
    <citation type="submission" date="2015-07" db="EMBL/GenBank/DDBJ databases">
        <title>Contrasting host-pathogen interactions and genome evolution in two generalist and specialist microsporidian pathogens of mosquitoes.</title>
        <authorList>
            <consortium name="The Broad Institute Genomics Platform"/>
            <consortium name="The Broad Institute Genome Sequencing Center for Infectious Disease"/>
            <person name="Cuomo C.A."/>
            <person name="Sanscrainte N.D."/>
            <person name="Goldberg J.M."/>
            <person name="Heiman D."/>
            <person name="Young S."/>
            <person name="Zeng Q."/>
            <person name="Becnel J.J."/>
            <person name="Birren B.W."/>
        </authorList>
    </citation>
    <scope>NUCLEOTIDE SEQUENCE [LARGE SCALE GENOMIC DNA]</scope>
    <source>
        <strain evidence="2">USNM 41457</strain>
    </source>
</reference>
<dbReference type="HOGENOM" id="CLU_1384149_0_0_1"/>
<organism evidence="1 2">
    <name type="scientific">Edhazardia aedis (strain USNM 41457)</name>
    <name type="common">Microsporidian parasite</name>
    <dbReference type="NCBI Taxonomy" id="1003232"/>
    <lineage>
        <taxon>Eukaryota</taxon>
        <taxon>Fungi</taxon>
        <taxon>Fungi incertae sedis</taxon>
        <taxon>Microsporidia</taxon>
        <taxon>Edhazardia</taxon>
    </lineage>
</organism>
<gene>
    <name evidence="1" type="ORF">EDEG_02919</name>
</gene>
<evidence type="ECO:0000313" key="1">
    <source>
        <dbReference type="EMBL" id="EJW02687.1"/>
    </source>
</evidence>
<accession>J9DMW4</accession>
<dbReference type="AlphaFoldDB" id="J9DMW4"/>
<sequence length="197" mass="22654">MKYQFILTLFLIAMKTTNDTSQKASLFVKVIEAEKGTKLDEVCKKNNMKNLYVNFKHLQILYNALASQKVKCAYLYGLYEGSKSFIVHDDKRISLFNENDTSDLNHVFCLDIQIEEKQNKPEQVEKPVDNIPTEHQQVVSKITNSIFNSLFGPIKNFSDAINNTKIVTKPVIQSNTVKKTNDESKMIIENPNKNMNR</sequence>
<dbReference type="EMBL" id="AFBI03000060">
    <property type="protein sequence ID" value="EJW02687.1"/>
    <property type="molecule type" value="Genomic_DNA"/>
</dbReference>
<dbReference type="Proteomes" id="UP000003163">
    <property type="component" value="Unassembled WGS sequence"/>
</dbReference>
<keyword evidence="2" id="KW-1185">Reference proteome</keyword>
<dbReference type="InParanoid" id="J9DMW4"/>
<dbReference type="VEuPathDB" id="MicrosporidiaDB:EDEG_02919"/>
<evidence type="ECO:0000313" key="2">
    <source>
        <dbReference type="Proteomes" id="UP000003163"/>
    </source>
</evidence>
<reference evidence="1 2" key="1">
    <citation type="submission" date="2011-08" db="EMBL/GenBank/DDBJ databases">
        <authorList>
            <person name="Liu Z.J."/>
            <person name="Shi F.L."/>
            <person name="Lu J.Q."/>
            <person name="Li M."/>
            <person name="Wang Z.L."/>
        </authorList>
    </citation>
    <scope>NUCLEOTIDE SEQUENCE [LARGE SCALE GENOMIC DNA]</scope>
    <source>
        <strain evidence="1 2">USNM 41457</strain>
    </source>
</reference>
<protein>
    <submittedName>
        <fullName evidence="1">Uncharacterized protein</fullName>
    </submittedName>
</protein>
<name>J9DMW4_EDHAE</name>
<proteinExistence type="predicted"/>
<comment type="caution">
    <text evidence="1">The sequence shown here is derived from an EMBL/GenBank/DDBJ whole genome shotgun (WGS) entry which is preliminary data.</text>
</comment>